<name>A0A0F9AJG4_9ZZZZ</name>
<comment type="caution">
    <text evidence="2">The sequence shown here is derived from an EMBL/GenBank/DDBJ whole genome shotgun (WGS) entry which is preliminary data.</text>
</comment>
<reference evidence="2" key="1">
    <citation type="journal article" date="2015" name="Nature">
        <title>Complex archaea that bridge the gap between prokaryotes and eukaryotes.</title>
        <authorList>
            <person name="Spang A."/>
            <person name="Saw J.H."/>
            <person name="Jorgensen S.L."/>
            <person name="Zaremba-Niedzwiedzka K."/>
            <person name="Martijn J."/>
            <person name="Lind A.E."/>
            <person name="van Eijk R."/>
            <person name="Schleper C."/>
            <person name="Guy L."/>
            <person name="Ettema T.J."/>
        </authorList>
    </citation>
    <scope>NUCLEOTIDE SEQUENCE</scope>
</reference>
<organism evidence="2">
    <name type="scientific">marine sediment metagenome</name>
    <dbReference type="NCBI Taxonomy" id="412755"/>
    <lineage>
        <taxon>unclassified sequences</taxon>
        <taxon>metagenomes</taxon>
        <taxon>ecological metagenomes</taxon>
    </lineage>
</organism>
<accession>A0A0F9AJG4</accession>
<evidence type="ECO:0000256" key="1">
    <source>
        <dbReference type="SAM" id="Phobius"/>
    </source>
</evidence>
<gene>
    <name evidence="2" type="ORF">LCGC14_2905050</name>
</gene>
<keyword evidence="1" id="KW-0812">Transmembrane</keyword>
<dbReference type="EMBL" id="LAZR01057311">
    <property type="protein sequence ID" value="KKK72316.1"/>
    <property type="molecule type" value="Genomic_DNA"/>
</dbReference>
<protein>
    <submittedName>
        <fullName evidence="2">Uncharacterized protein</fullName>
    </submittedName>
</protein>
<dbReference type="AlphaFoldDB" id="A0A0F9AJG4"/>
<proteinExistence type="predicted"/>
<keyword evidence="1" id="KW-0472">Membrane</keyword>
<feature type="transmembrane region" description="Helical" evidence="1">
    <location>
        <begin position="12"/>
        <end position="34"/>
    </location>
</feature>
<evidence type="ECO:0000313" key="2">
    <source>
        <dbReference type="EMBL" id="KKK72316.1"/>
    </source>
</evidence>
<keyword evidence="1" id="KW-1133">Transmembrane helix</keyword>
<feature type="non-terminal residue" evidence="2">
    <location>
        <position position="52"/>
    </location>
</feature>
<sequence length="52" mass="6032">MKWADIGGRTKAQHVVTVWNFGVNVTILCGHYIIKHTRTKEDRQLPHCKQCI</sequence>